<name>A0A7K0DHZ7_9NOCA</name>
<evidence type="ECO:0000256" key="2">
    <source>
        <dbReference type="ARBA" id="ARBA00023136"/>
    </source>
</evidence>
<keyword evidence="3" id="KW-0732">Signal</keyword>
<accession>A0A7K0DHZ7</accession>
<sequence length="161" mass="17506">MSRIALQRCGFRLLRRSAYALVPVSAGLFVLVPATAAVPADPVQQAACDFGRQLSTYDYAAYDDYDQRVLARSTGAFHDDFQNSAAGRREQALSAHSRAEAVVVECRTDTADPAHADAVVSVDQTTRSDASFGLPRPSRTVMRVTFDNVDGRWLAGRVDPV</sequence>
<comment type="caution">
    <text evidence="4">The sequence shown here is derived from an EMBL/GenBank/DDBJ whole genome shotgun (WGS) entry which is preliminary data.</text>
</comment>
<reference evidence="4 5" key="1">
    <citation type="submission" date="2019-10" db="EMBL/GenBank/DDBJ databases">
        <title>Nocardia macrotermitis sp. nov. and Nocardia aurantia sp. nov., isolated from the gut of fungus growing-termite Macrotermes natalensis.</title>
        <authorList>
            <person name="Benndorf R."/>
            <person name="Schwitalla J."/>
            <person name="Martin K."/>
            <person name="De Beer W."/>
            <person name="Kaster A.-K."/>
            <person name="Vollmers J."/>
            <person name="Poulsen M."/>
            <person name="Beemelmanns C."/>
        </authorList>
    </citation>
    <scope>NUCLEOTIDE SEQUENCE [LARGE SCALE GENOMIC DNA]</scope>
    <source>
        <strain evidence="4 5">RB56</strain>
    </source>
</reference>
<evidence type="ECO:0000313" key="4">
    <source>
        <dbReference type="EMBL" id="MQY25425.1"/>
    </source>
</evidence>
<evidence type="ECO:0000256" key="3">
    <source>
        <dbReference type="SAM" id="SignalP"/>
    </source>
</evidence>
<keyword evidence="5" id="KW-1185">Reference proteome</keyword>
<evidence type="ECO:0008006" key="6">
    <source>
        <dbReference type="Google" id="ProtNLM"/>
    </source>
</evidence>
<dbReference type="RefSeq" id="WP_153339280.1">
    <property type="nucleotide sequence ID" value="NZ_WEGI01000002.1"/>
</dbReference>
<dbReference type="OrthoDB" id="4558585at2"/>
<dbReference type="AlphaFoldDB" id="A0A7K0DHZ7"/>
<protein>
    <recommendedName>
        <fullName evidence="6">Mce-associated membrane protein</fullName>
    </recommendedName>
</protein>
<evidence type="ECO:0000256" key="1">
    <source>
        <dbReference type="ARBA" id="ARBA00004370"/>
    </source>
</evidence>
<dbReference type="PANTHER" id="PTHR37042:SF4">
    <property type="entry name" value="OUTER MEMBRANE PROTEIN RV1973"/>
    <property type="match status" value="1"/>
</dbReference>
<organism evidence="4 5">
    <name type="scientific">Nocardia aurantia</name>
    <dbReference type="NCBI Taxonomy" id="2585199"/>
    <lineage>
        <taxon>Bacteria</taxon>
        <taxon>Bacillati</taxon>
        <taxon>Actinomycetota</taxon>
        <taxon>Actinomycetes</taxon>
        <taxon>Mycobacteriales</taxon>
        <taxon>Nocardiaceae</taxon>
        <taxon>Nocardia</taxon>
    </lineage>
</organism>
<feature type="chain" id="PRO_5029454956" description="Mce-associated membrane protein" evidence="3">
    <location>
        <begin position="37"/>
        <end position="161"/>
    </location>
</feature>
<evidence type="ECO:0000313" key="5">
    <source>
        <dbReference type="Proteomes" id="UP000431401"/>
    </source>
</evidence>
<dbReference type="PANTHER" id="PTHR37042">
    <property type="entry name" value="OUTER MEMBRANE PROTEIN RV1973"/>
    <property type="match status" value="1"/>
</dbReference>
<proteinExistence type="predicted"/>
<gene>
    <name evidence="4" type="ORF">NRB56_09820</name>
</gene>
<keyword evidence="2" id="KW-0472">Membrane</keyword>
<feature type="signal peptide" evidence="3">
    <location>
        <begin position="1"/>
        <end position="36"/>
    </location>
</feature>
<dbReference type="EMBL" id="WEGI01000002">
    <property type="protein sequence ID" value="MQY25425.1"/>
    <property type="molecule type" value="Genomic_DNA"/>
</dbReference>
<dbReference type="GO" id="GO:0016020">
    <property type="term" value="C:membrane"/>
    <property type="evidence" value="ECO:0007669"/>
    <property type="project" value="UniProtKB-SubCell"/>
</dbReference>
<comment type="subcellular location">
    <subcellularLocation>
        <location evidence="1">Membrane</location>
    </subcellularLocation>
</comment>
<dbReference type="Proteomes" id="UP000431401">
    <property type="component" value="Unassembled WGS sequence"/>
</dbReference>